<dbReference type="InterPro" id="IPR020622">
    <property type="entry name" value="Ala_racemase_pyridoxalP-BS"/>
</dbReference>
<comment type="caution">
    <text evidence="6">The sequence shown here is derived from an EMBL/GenBank/DDBJ whole genome shotgun (WGS) entry which is preliminary data.</text>
</comment>
<comment type="catalytic activity">
    <reaction evidence="4">
        <text>L-alanine = D-alanine</text>
        <dbReference type="Rhea" id="RHEA:20249"/>
        <dbReference type="ChEBI" id="CHEBI:57416"/>
        <dbReference type="ChEBI" id="CHEBI:57972"/>
        <dbReference type="EC" id="5.1.1.1"/>
    </reaction>
</comment>
<evidence type="ECO:0000256" key="4">
    <source>
        <dbReference type="HAMAP-Rule" id="MF_01201"/>
    </source>
</evidence>
<keyword evidence="7" id="KW-1185">Reference proteome</keyword>
<reference evidence="6 7" key="1">
    <citation type="submission" date="2019-02" db="EMBL/GenBank/DDBJ databases">
        <title>Genomic Encyclopedia of Type Strains, Phase IV (KMG-IV): sequencing the most valuable type-strain genomes for metagenomic binning, comparative biology and taxonomic classification.</title>
        <authorList>
            <person name="Goeker M."/>
        </authorList>
    </citation>
    <scope>NUCLEOTIDE SEQUENCE [LARGE SCALE GENOMIC DNA]</scope>
    <source>
        <strain evidence="6 7">DSM 21223</strain>
    </source>
</reference>
<gene>
    <name evidence="6" type="ORF">EV678_0595</name>
</gene>
<sequence>MPRPIRATIDLGALKHNLAVARQHADQGVAGPARLFAVIKANAYGHGMLPVAQALAGLTDGFALLDLSEAAKLREAGIREPILLLEGFFQPEDLEAVAELGIIPAVHRLEQLEAIEAAGLPVKLPVFIKFNTGMHRLGFTAQTWPAAQAFLARSRAIGPVTYMTHFAEADGARGVDWQLERFRAWTAGWQGEVSLANSAALLRHKEAVQGWARPGILLYGGSPFAEVSAEELGLKPVMTLESEILAVQDVAPGERVGYGGIFEATRPSRIGIVACGYADGYPRHAPPGTPILVDGRPTVTAGRVSMDMLFCDLTDLPQAGVGSPVTLWGKGMPADAVAAAAGTISYELFCALAPRVPVRWIGN</sequence>
<protein>
    <recommendedName>
        <fullName evidence="4">Alanine racemase</fullName>
        <ecNumber evidence="4">5.1.1.1</ecNumber>
    </recommendedName>
</protein>
<comment type="cofactor">
    <cofactor evidence="1 4">
        <name>pyridoxal 5'-phosphate</name>
        <dbReference type="ChEBI" id="CHEBI:597326"/>
    </cofactor>
</comment>
<dbReference type="NCBIfam" id="TIGR00492">
    <property type="entry name" value="alr"/>
    <property type="match status" value="1"/>
</dbReference>
<comment type="pathway">
    <text evidence="4">Amino-acid biosynthesis; D-alanine biosynthesis; D-alanine from L-alanine: step 1/1.</text>
</comment>
<dbReference type="RefSeq" id="WP_130458461.1">
    <property type="nucleotide sequence ID" value="NZ_SHKM01000001.1"/>
</dbReference>
<dbReference type="PRINTS" id="PR00992">
    <property type="entry name" value="ALARACEMASE"/>
</dbReference>
<dbReference type="InterPro" id="IPR009006">
    <property type="entry name" value="Ala_racemase/Decarboxylase_C"/>
</dbReference>
<feature type="active site" description="Proton acceptor; specific for L-alanine" evidence="4">
    <location>
        <position position="258"/>
    </location>
</feature>
<dbReference type="Pfam" id="PF01168">
    <property type="entry name" value="Ala_racemase_N"/>
    <property type="match status" value="1"/>
</dbReference>
<name>A0ABY0IS33_9RHOO</name>
<comment type="similarity">
    <text evidence="4">Belongs to the alanine racemase family.</text>
</comment>
<evidence type="ECO:0000256" key="1">
    <source>
        <dbReference type="ARBA" id="ARBA00001933"/>
    </source>
</evidence>
<evidence type="ECO:0000256" key="2">
    <source>
        <dbReference type="ARBA" id="ARBA00022898"/>
    </source>
</evidence>
<dbReference type="PANTHER" id="PTHR30511">
    <property type="entry name" value="ALANINE RACEMASE"/>
    <property type="match status" value="1"/>
</dbReference>
<dbReference type="Pfam" id="PF00842">
    <property type="entry name" value="Ala_racemase_C"/>
    <property type="match status" value="1"/>
</dbReference>
<evidence type="ECO:0000313" key="7">
    <source>
        <dbReference type="Proteomes" id="UP000292136"/>
    </source>
</evidence>
<dbReference type="SMART" id="SM01005">
    <property type="entry name" value="Ala_racemase_C"/>
    <property type="match status" value="1"/>
</dbReference>
<dbReference type="PROSITE" id="PS00395">
    <property type="entry name" value="ALANINE_RACEMASE"/>
    <property type="match status" value="1"/>
</dbReference>
<dbReference type="InterPro" id="IPR001608">
    <property type="entry name" value="Ala_racemase_N"/>
</dbReference>
<dbReference type="PANTHER" id="PTHR30511:SF0">
    <property type="entry name" value="ALANINE RACEMASE, CATABOLIC-RELATED"/>
    <property type="match status" value="1"/>
</dbReference>
<dbReference type="CDD" id="cd06827">
    <property type="entry name" value="PLPDE_III_AR_proteobact"/>
    <property type="match status" value="1"/>
</dbReference>
<accession>A0ABY0IS33</accession>
<feature type="modified residue" description="N6-(pyridoxal phosphate)lysine" evidence="4">
    <location>
        <position position="40"/>
    </location>
</feature>
<dbReference type="Gene3D" id="2.40.37.10">
    <property type="entry name" value="Lyase, Ornithine Decarboxylase, Chain A, domain 1"/>
    <property type="match status" value="1"/>
</dbReference>
<dbReference type="InterPro" id="IPR029066">
    <property type="entry name" value="PLP-binding_barrel"/>
</dbReference>
<feature type="binding site" evidence="4">
    <location>
        <position position="306"/>
    </location>
    <ligand>
        <name>substrate</name>
    </ligand>
</feature>
<dbReference type="HAMAP" id="MF_01201">
    <property type="entry name" value="Ala_racemase"/>
    <property type="match status" value="1"/>
</dbReference>
<dbReference type="SUPFAM" id="SSF50621">
    <property type="entry name" value="Alanine racemase C-terminal domain-like"/>
    <property type="match status" value="1"/>
</dbReference>
<proteinExistence type="inferred from homology"/>
<feature type="binding site" evidence="4">
    <location>
        <position position="136"/>
    </location>
    <ligand>
        <name>substrate</name>
    </ligand>
</feature>
<feature type="domain" description="Alanine racemase C-terminal" evidence="5">
    <location>
        <begin position="237"/>
        <end position="361"/>
    </location>
</feature>
<dbReference type="SUPFAM" id="SSF51419">
    <property type="entry name" value="PLP-binding barrel"/>
    <property type="match status" value="1"/>
</dbReference>
<comment type="function">
    <text evidence="4">Catalyzes the interconversion of L-alanine and D-alanine. May also act on other amino acids.</text>
</comment>
<dbReference type="EMBL" id="SHKM01000001">
    <property type="protein sequence ID" value="RZT89801.1"/>
    <property type="molecule type" value="Genomic_DNA"/>
</dbReference>
<evidence type="ECO:0000256" key="3">
    <source>
        <dbReference type="ARBA" id="ARBA00023235"/>
    </source>
</evidence>
<keyword evidence="3 4" id="KW-0413">Isomerase</keyword>
<evidence type="ECO:0000313" key="6">
    <source>
        <dbReference type="EMBL" id="RZT89801.1"/>
    </source>
</evidence>
<dbReference type="EC" id="5.1.1.1" evidence="4"/>
<organism evidence="6 7">
    <name type="scientific">Azospira oryzae</name>
    <dbReference type="NCBI Taxonomy" id="146939"/>
    <lineage>
        <taxon>Bacteria</taxon>
        <taxon>Pseudomonadati</taxon>
        <taxon>Pseudomonadota</taxon>
        <taxon>Betaproteobacteria</taxon>
        <taxon>Rhodocyclales</taxon>
        <taxon>Rhodocyclaceae</taxon>
        <taxon>Azospira</taxon>
    </lineage>
</organism>
<feature type="active site" description="Proton acceptor; specific for D-alanine" evidence="4">
    <location>
        <position position="40"/>
    </location>
</feature>
<dbReference type="Proteomes" id="UP000292136">
    <property type="component" value="Unassembled WGS sequence"/>
</dbReference>
<evidence type="ECO:0000259" key="5">
    <source>
        <dbReference type="SMART" id="SM01005"/>
    </source>
</evidence>
<dbReference type="Gene3D" id="3.20.20.10">
    <property type="entry name" value="Alanine racemase"/>
    <property type="match status" value="1"/>
</dbReference>
<dbReference type="InterPro" id="IPR000821">
    <property type="entry name" value="Ala_racemase"/>
</dbReference>
<keyword evidence="2 4" id="KW-0663">Pyridoxal phosphate</keyword>
<dbReference type="InterPro" id="IPR011079">
    <property type="entry name" value="Ala_racemase_C"/>
</dbReference>